<evidence type="ECO:0000313" key="2">
    <source>
        <dbReference type="EMBL" id="MDJ1497865.1"/>
    </source>
</evidence>
<gene>
    <name evidence="1" type="ORF">QNI16_00890</name>
    <name evidence="2" type="ORF">QNI19_33300</name>
</gene>
<dbReference type="Proteomes" id="UP001228581">
    <property type="component" value="Unassembled WGS sequence"/>
</dbReference>
<dbReference type="RefSeq" id="WP_313974855.1">
    <property type="nucleotide sequence ID" value="NZ_JASJOS010000001.1"/>
</dbReference>
<dbReference type="SUPFAM" id="SSF52833">
    <property type="entry name" value="Thioredoxin-like"/>
    <property type="match status" value="1"/>
</dbReference>
<dbReference type="EMBL" id="JASJOT010000037">
    <property type="protein sequence ID" value="MDJ1497865.1"/>
    <property type="molecule type" value="Genomic_DNA"/>
</dbReference>
<accession>A0AAE3QK88</accession>
<name>A0AAE3QK88_9BACT</name>
<dbReference type="EMBL" id="JASJOS010000001">
    <property type="protein sequence ID" value="MDJ1479015.1"/>
    <property type="molecule type" value="Genomic_DNA"/>
</dbReference>
<dbReference type="Proteomes" id="UP001241110">
    <property type="component" value="Unassembled WGS sequence"/>
</dbReference>
<evidence type="ECO:0000313" key="4">
    <source>
        <dbReference type="Proteomes" id="UP001241110"/>
    </source>
</evidence>
<reference evidence="1 3" key="1">
    <citation type="submission" date="2023-05" db="EMBL/GenBank/DDBJ databases">
        <authorList>
            <person name="Zhang X."/>
        </authorList>
    </citation>
    <scope>NUCLEOTIDE SEQUENCE</scope>
    <source>
        <strain evidence="2 3">DM2B3-1</strain>
        <strain evidence="1">YF14B1</strain>
    </source>
</reference>
<dbReference type="AlphaFoldDB" id="A0AAE3QK88"/>
<dbReference type="InterPro" id="IPR036249">
    <property type="entry name" value="Thioredoxin-like_sf"/>
</dbReference>
<evidence type="ECO:0000313" key="1">
    <source>
        <dbReference type="EMBL" id="MDJ1479015.1"/>
    </source>
</evidence>
<organism evidence="1 4">
    <name type="scientific">Xanthocytophaga flava</name>
    <dbReference type="NCBI Taxonomy" id="3048013"/>
    <lineage>
        <taxon>Bacteria</taxon>
        <taxon>Pseudomonadati</taxon>
        <taxon>Bacteroidota</taxon>
        <taxon>Cytophagia</taxon>
        <taxon>Cytophagales</taxon>
        <taxon>Rhodocytophagaceae</taxon>
        <taxon>Xanthocytophaga</taxon>
    </lineage>
</organism>
<dbReference type="Pfam" id="PF14595">
    <property type="entry name" value="Thioredoxin_9"/>
    <property type="match status" value="1"/>
</dbReference>
<sequence>MQQVIFQQDIDHAMSYEQYKDLIDTLLSEHKTTGSNQSEGLVKYTELNRQRMRKWDKTIVLKPELVAKLQNYTIPMIWVVLTEAWCGDAAQNIPAIAKMASINPNISLRIVLRDQNPLIMDAYLTGTSRSIPKLIALKKDTLEELGTWGPRPVEVQKFVMDFKYNPDTMTQEQMYEKVHAWYANDKTQLIQQEFINLLNLWQA</sequence>
<evidence type="ECO:0000313" key="3">
    <source>
        <dbReference type="Proteomes" id="UP001228581"/>
    </source>
</evidence>
<comment type="caution">
    <text evidence="1">The sequence shown here is derived from an EMBL/GenBank/DDBJ whole genome shotgun (WGS) entry which is preliminary data.</text>
</comment>
<dbReference type="Gene3D" id="3.40.30.10">
    <property type="entry name" value="Glutaredoxin"/>
    <property type="match status" value="1"/>
</dbReference>
<keyword evidence="3" id="KW-1185">Reference proteome</keyword>
<proteinExistence type="predicted"/>
<protein>
    <submittedName>
        <fullName evidence="1">Thioredoxin family protein</fullName>
    </submittedName>
</protein>